<name>A0ACC1JVB2_9FUNG</name>
<organism evidence="1 2">
    <name type="scientific">Coemansia nantahalensis</name>
    <dbReference type="NCBI Taxonomy" id="2789366"/>
    <lineage>
        <taxon>Eukaryota</taxon>
        <taxon>Fungi</taxon>
        <taxon>Fungi incertae sedis</taxon>
        <taxon>Zoopagomycota</taxon>
        <taxon>Kickxellomycotina</taxon>
        <taxon>Kickxellomycetes</taxon>
        <taxon>Kickxellales</taxon>
        <taxon>Kickxellaceae</taxon>
        <taxon>Coemansia</taxon>
    </lineage>
</organism>
<evidence type="ECO:0000313" key="1">
    <source>
        <dbReference type="EMBL" id="KAJ2767839.1"/>
    </source>
</evidence>
<protein>
    <submittedName>
        <fullName evidence="1">Uncharacterized protein</fullName>
    </submittedName>
</protein>
<dbReference type="Proteomes" id="UP001140234">
    <property type="component" value="Unassembled WGS sequence"/>
</dbReference>
<sequence length="113" mass="11976">MHVFRWTGGGVPLHVNRVTYSSSFATPEQQQESAGLLVPGISIVHFLGPHLAFCSPAGCGSNAAHPGVAAMVLDDVMARVTIANMPDRPVLTANLQLDYLRPVRMARAVVANG</sequence>
<comment type="caution">
    <text evidence="1">The sequence shown here is derived from an EMBL/GenBank/DDBJ whole genome shotgun (WGS) entry which is preliminary data.</text>
</comment>
<dbReference type="EMBL" id="JANBUJ010001325">
    <property type="protein sequence ID" value="KAJ2767839.1"/>
    <property type="molecule type" value="Genomic_DNA"/>
</dbReference>
<evidence type="ECO:0000313" key="2">
    <source>
        <dbReference type="Proteomes" id="UP001140234"/>
    </source>
</evidence>
<reference evidence="1" key="1">
    <citation type="submission" date="2022-07" db="EMBL/GenBank/DDBJ databases">
        <title>Phylogenomic reconstructions and comparative analyses of Kickxellomycotina fungi.</title>
        <authorList>
            <person name="Reynolds N.K."/>
            <person name="Stajich J.E."/>
            <person name="Barry K."/>
            <person name="Grigoriev I.V."/>
            <person name="Crous P."/>
            <person name="Smith M.E."/>
        </authorList>
    </citation>
    <scope>NUCLEOTIDE SEQUENCE</scope>
    <source>
        <strain evidence="1">CBS 109366</strain>
    </source>
</reference>
<proteinExistence type="predicted"/>
<accession>A0ACC1JVB2</accession>
<feature type="non-terminal residue" evidence="1">
    <location>
        <position position="113"/>
    </location>
</feature>
<keyword evidence="2" id="KW-1185">Reference proteome</keyword>
<gene>
    <name evidence="1" type="ORF">IWQ57_003790</name>
</gene>